<name>A0A379CGT9_9FIRM</name>
<evidence type="ECO:0000313" key="7">
    <source>
        <dbReference type="EMBL" id="SUB61510.1"/>
    </source>
</evidence>
<sequence length="176" mass="20075">MLKSVVCFKVMKINEKIAKSMFIRCICLLSKISKFTIVIIILSGIIQGFIPTVMLIISKYTLNEVQNLDSKAILFALVGIFVKIFSLVFGKLYGYYISKISLLFDNMISVMILEKSSELGMKDYDSKNTYDIITRAQMQGASSIITYIDSYINTFKEIITILSTMIIILVYKIYTF</sequence>
<feature type="transmembrane region" description="Helical" evidence="5">
    <location>
        <begin position="37"/>
        <end position="60"/>
    </location>
</feature>
<dbReference type="InterPro" id="IPR011527">
    <property type="entry name" value="ABC1_TM_dom"/>
</dbReference>
<dbReference type="SUPFAM" id="SSF90123">
    <property type="entry name" value="ABC transporter transmembrane region"/>
    <property type="match status" value="1"/>
</dbReference>
<feature type="transmembrane region" description="Helical" evidence="5">
    <location>
        <begin position="158"/>
        <end position="174"/>
    </location>
</feature>
<evidence type="ECO:0000256" key="4">
    <source>
        <dbReference type="ARBA" id="ARBA00023136"/>
    </source>
</evidence>
<evidence type="ECO:0000256" key="1">
    <source>
        <dbReference type="ARBA" id="ARBA00004651"/>
    </source>
</evidence>
<dbReference type="Gene3D" id="1.20.1560.10">
    <property type="entry name" value="ABC transporter type 1, transmembrane domain"/>
    <property type="match status" value="1"/>
</dbReference>
<dbReference type="EMBL" id="UGTB01000004">
    <property type="protein sequence ID" value="SUB61510.1"/>
    <property type="molecule type" value="Genomic_DNA"/>
</dbReference>
<reference evidence="7 8" key="1">
    <citation type="submission" date="2018-06" db="EMBL/GenBank/DDBJ databases">
        <authorList>
            <consortium name="Pathogen Informatics"/>
            <person name="Doyle S."/>
        </authorList>
    </citation>
    <scope>NUCLEOTIDE SEQUENCE [LARGE SCALE GENOMIC DNA]</scope>
    <source>
        <strain evidence="7 8">NCTC11460</strain>
    </source>
</reference>
<protein>
    <recommendedName>
        <fullName evidence="6">ABC transmembrane type-1 domain-containing protein</fullName>
    </recommendedName>
</protein>
<evidence type="ECO:0000259" key="6">
    <source>
        <dbReference type="PROSITE" id="PS50929"/>
    </source>
</evidence>
<evidence type="ECO:0000256" key="2">
    <source>
        <dbReference type="ARBA" id="ARBA00022692"/>
    </source>
</evidence>
<feature type="transmembrane region" description="Helical" evidence="5">
    <location>
        <begin position="72"/>
        <end position="89"/>
    </location>
</feature>
<evidence type="ECO:0000313" key="8">
    <source>
        <dbReference type="Proteomes" id="UP000255101"/>
    </source>
</evidence>
<dbReference type="GO" id="GO:0140359">
    <property type="term" value="F:ABC-type transporter activity"/>
    <property type="evidence" value="ECO:0007669"/>
    <property type="project" value="InterPro"/>
</dbReference>
<dbReference type="GO" id="GO:0005886">
    <property type="term" value="C:plasma membrane"/>
    <property type="evidence" value="ECO:0007669"/>
    <property type="project" value="UniProtKB-SubCell"/>
</dbReference>
<keyword evidence="4 5" id="KW-0472">Membrane</keyword>
<dbReference type="InterPro" id="IPR036640">
    <property type="entry name" value="ABC1_TM_sf"/>
</dbReference>
<proteinExistence type="predicted"/>
<dbReference type="Proteomes" id="UP000255101">
    <property type="component" value="Unassembled WGS sequence"/>
</dbReference>
<gene>
    <name evidence="7" type="ORF">NCTC11460_01450</name>
</gene>
<evidence type="ECO:0000256" key="5">
    <source>
        <dbReference type="SAM" id="Phobius"/>
    </source>
</evidence>
<organism evidence="7 8">
    <name type="scientific">Peptostreptococcus anaerobius</name>
    <dbReference type="NCBI Taxonomy" id="1261"/>
    <lineage>
        <taxon>Bacteria</taxon>
        <taxon>Bacillati</taxon>
        <taxon>Bacillota</taxon>
        <taxon>Clostridia</taxon>
        <taxon>Peptostreptococcales</taxon>
        <taxon>Peptostreptococcaceae</taxon>
        <taxon>Peptostreptococcus</taxon>
    </lineage>
</organism>
<dbReference type="PROSITE" id="PS50929">
    <property type="entry name" value="ABC_TM1F"/>
    <property type="match status" value="1"/>
</dbReference>
<dbReference type="GO" id="GO:0005524">
    <property type="term" value="F:ATP binding"/>
    <property type="evidence" value="ECO:0007669"/>
    <property type="project" value="InterPro"/>
</dbReference>
<dbReference type="AlphaFoldDB" id="A0A379CGT9"/>
<feature type="domain" description="ABC transmembrane type-1" evidence="6">
    <location>
        <begin position="38"/>
        <end position="171"/>
    </location>
</feature>
<keyword evidence="3 5" id="KW-1133">Transmembrane helix</keyword>
<comment type="subcellular location">
    <subcellularLocation>
        <location evidence="1">Cell membrane</location>
        <topology evidence="1">Multi-pass membrane protein</topology>
    </subcellularLocation>
</comment>
<keyword evidence="2 5" id="KW-0812">Transmembrane</keyword>
<accession>A0A379CGT9</accession>
<evidence type="ECO:0000256" key="3">
    <source>
        <dbReference type="ARBA" id="ARBA00022989"/>
    </source>
</evidence>